<accession>A0A6G0ZKJ2</accession>
<keyword evidence="3" id="KW-1185">Reference proteome</keyword>
<evidence type="ECO:0000313" key="3">
    <source>
        <dbReference type="Proteomes" id="UP000478052"/>
    </source>
</evidence>
<dbReference type="AlphaFoldDB" id="A0A6G0ZKJ2"/>
<evidence type="ECO:0000313" key="2">
    <source>
        <dbReference type="EMBL" id="KAF0771854.1"/>
    </source>
</evidence>
<gene>
    <name evidence="2" type="ORF">FWK35_00006004</name>
</gene>
<evidence type="ECO:0000256" key="1">
    <source>
        <dbReference type="SAM" id="MobiDB-lite"/>
    </source>
</evidence>
<dbReference type="OrthoDB" id="6620615at2759"/>
<sequence>MAATNGHLNILMYAHENGCPWNECITFWDTISGNLDFLIYARKALSSASNSTNSHFVFQERPGPIQS</sequence>
<reference evidence="2 3" key="1">
    <citation type="submission" date="2019-08" db="EMBL/GenBank/DDBJ databases">
        <title>Whole genome of Aphis craccivora.</title>
        <authorList>
            <person name="Voronova N.V."/>
            <person name="Shulinski R.S."/>
            <person name="Bandarenka Y.V."/>
            <person name="Zhorov D.G."/>
            <person name="Warner D."/>
        </authorList>
    </citation>
    <scope>NUCLEOTIDE SEQUENCE [LARGE SCALE GENOMIC DNA]</scope>
    <source>
        <strain evidence="2">180601</strain>
        <tissue evidence="2">Whole Body</tissue>
    </source>
</reference>
<dbReference type="Proteomes" id="UP000478052">
    <property type="component" value="Unassembled WGS sequence"/>
</dbReference>
<proteinExistence type="predicted"/>
<comment type="caution">
    <text evidence="2">The sequence shown here is derived from an EMBL/GenBank/DDBJ whole genome shotgun (WGS) entry which is preliminary data.</text>
</comment>
<protein>
    <submittedName>
        <fullName evidence="2">Espin-like</fullName>
    </submittedName>
</protein>
<dbReference type="EMBL" id="VUJU01000243">
    <property type="protein sequence ID" value="KAF0771854.1"/>
    <property type="molecule type" value="Genomic_DNA"/>
</dbReference>
<organism evidence="2 3">
    <name type="scientific">Aphis craccivora</name>
    <name type="common">Cowpea aphid</name>
    <dbReference type="NCBI Taxonomy" id="307492"/>
    <lineage>
        <taxon>Eukaryota</taxon>
        <taxon>Metazoa</taxon>
        <taxon>Ecdysozoa</taxon>
        <taxon>Arthropoda</taxon>
        <taxon>Hexapoda</taxon>
        <taxon>Insecta</taxon>
        <taxon>Pterygota</taxon>
        <taxon>Neoptera</taxon>
        <taxon>Paraneoptera</taxon>
        <taxon>Hemiptera</taxon>
        <taxon>Sternorrhyncha</taxon>
        <taxon>Aphidomorpha</taxon>
        <taxon>Aphidoidea</taxon>
        <taxon>Aphididae</taxon>
        <taxon>Aphidini</taxon>
        <taxon>Aphis</taxon>
        <taxon>Aphis</taxon>
    </lineage>
</organism>
<feature type="region of interest" description="Disordered" evidence="1">
    <location>
        <begin position="48"/>
        <end position="67"/>
    </location>
</feature>
<name>A0A6G0ZKJ2_APHCR</name>